<dbReference type="PANTHER" id="PTHR48097">
    <property type="entry name" value="L-THREONINE ALDOLASE-RELATED"/>
    <property type="match status" value="1"/>
</dbReference>
<dbReference type="PROSITE" id="PS50975">
    <property type="entry name" value="ATP_GRASP"/>
    <property type="match status" value="1"/>
</dbReference>
<dbReference type="Proteomes" id="UP000663832">
    <property type="component" value="Unassembled WGS sequence"/>
</dbReference>
<dbReference type="Gene3D" id="3.40.50.20">
    <property type="match status" value="1"/>
</dbReference>
<dbReference type="Gene3D" id="3.40.640.10">
    <property type="entry name" value="Type I PLP-dependent aspartate aminotransferase-like (Major domain)"/>
    <property type="match status" value="1"/>
</dbReference>
<dbReference type="GO" id="GO:0005829">
    <property type="term" value="C:cytosol"/>
    <property type="evidence" value="ECO:0007669"/>
    <property type="project" value="TreeGrafter"/>
</dbReference>
<dbReference type="AlphaFoldDB" id="A0A815UQG2"/>
<dbReference type="NCBIfam" id="NF041359">
    <property type="entry name" value="GntG_guanitoxin"/>
    <property type="match status" value="1"/>
</dbReference>
<keyword evidence="3" id="KW-0663">Pyridoxal phosphate</keyword>
<evidence type="ECO:0000313" key="7">
    <source>
        <dbReference type="EMBL" id="CAF1520739.1"/>
    </source>
</evidence>
<dbReference type="InterPro" id="IPR013815">
    <property type="entry name" value="ATP_grasp_subdomain_1"/>
</dbReference>
<dbReference type="Gene3D" id="3.90.1150.10">
    <property type="entry name" value="Aspartate Aminotransferase, domain 1"/>
    <property type="match status" value="1"/>
</dbReference>
<evidence type="ECO:0000313" key="9">
    <source>
        <dbReference type="Proteomes" id="UP000663832"/>
    </source>
</evidence>
<dbReference type="EMBL" id="CAJNOM010003865">
    <property type="protein sequence ID" value="CAF1650198.1"/>
    <property type="molecule type" value="Genomic_DNA"/>
</dbReference>
<dbReference type="Gene3D" id="3.30.470.20">
    <property type="entry name" value="ATP-grasp fold, B domain"/>
    <property type="match status" value="1"/>
</dbReference>
<evidence type="ECO:0000256" key="3">
    <source>
        <dbReference type="ARBA" id="ARBA00022898"/>
    </source>
</evidence>
<sequence>MTVQNVSASTLVVLMDSYESSRTLRDITDSVFNHIDFICFKKDSERVALLKEKDGIICSVDSIEYEQYVACLNTIKNIRGSISAIALSSRKETLVKIAARLRANFNIPIGTRDSVATLFVDKYEMKKRAIEVDIRTSAMVQATVEEAILLIEKTSLPIVLKLRNETGSKGVHILRSNEDLKIIEQLDPQDYLIEQFIDGETYRVDGIVQNQQVQFFVVFHDYPSCFDFFNSRINLAELLVSDPKTRFEVEAISNSVVKEFGYSNGIFHLELLKNKKDGKFYFLEIAARPGGGVARKLMVKFGVDLMIQMIRIDSGLNPEIVMLPEAVYMGGVWVPTPDRNRTFVFDSINLPGKHKYKTLTEIEAPPAGKIMQEYDTISAYFSSNNEALVKQEVTQCQQMLKATYRSTAVSNKSVVDLRSDTLTLQNDGMKNAMMSVSVGDAAYGEDDTVNQLEDYCASFFGKEAALLISTGTMANQIAIRAHTKPGDEVVTDASYHINYYESAQTAAIGGVTLNLTHANRGLITVNDIQNAIGSKPRGSMYAKPTLIFLENTVNVSGGAVLSMDELRAIKAYADLHSLIVHIDGARLLNACIASNSRPHEVAAYADSVGMCFTKGLGAPFGAVLAGSRDFIEKIKVYRKWFGGTLHQVGYMAASALYSLDENWEAIFKRDHEHAKLIEAELLKVVPCKQVSKVETNIVIVDLNGIADDKSLILDAMKQQGVLALPWNGNTIRFVTSRNISRDEAVAAAAIIRNVFLNFTSNH</sequence>
<comment type="cofactor">
    <cofactor evidence="1">
        <name>pyridoxal 5'-phosphate</name>
        <dbReference type="ChEBI" id="CHEBI:597326"/>
    </cofactor>
</comment>
<name>A0A815UQG2_9BILA</name>
<accession>A0A815UQG2</accession>
<dbReference type="Pfam" id="PF13535">
    <property type="entry name" value="ATP-grasp_4"/>
    <property type="match status" value="1"/>
</dbReference>
<dbReference type="InterPro" id="IPR015424">
    <property type="entry name" value="PyrdxlP-dep_Trfase"/>
</dbReference>
<keyword evidence="5" id="KW-0067">ATP-binding</keyword>
<dbReference type="GO" id="GO:0006567">
    <property type="term" value="P:L-threonine catabolic process"/>
    <property type="evidence" value="ECO:0007669"/>
    <property type="project" value="TreeGrafter"/>
</dbReference>
<dbReference type="FunFam" id="3.40.640.10:FF:000030">
    <property type="entry name" value="Low-specificity L-threonine aldolase"/>
    <property type="match status" value="1"/>
</dbReference>
<dbReference type="GO" id="GO:0005524">
    <property type="term" value="F:ATP binding"/>
    <property type="evidence" value="ECO:0007669"/>
    <property type="project" value="UniProtKB-UniRule"/>
</dbReference>
<evidence type="ECO:0000313" key="10">
    <source>
        <dbReference type="Proteomes" id="UP000663877"/>
    </source>
</evidence>
<dbReference type="InterPro" id="IPR023603">
    <property type="entry name" value="Low_specificity_L-TA-like"/>
</dbReference>
<feature type="domain" description="ATP-grasp" evidence="6">
    <location>
        <begin position="122"/>
        <end position="314"/>
    </location>
</feature>
<evidence type="ECO:0000256" key="2">
    <source>
        <dbReference type="ARBA" id="ARBA00006966"/>
    </source>
</evidence>
<evidence type="ECO:0000256" key="4">
    <source>
        <dbReference type="ARBA" id="ARBA00023239"/>
    </source>
</evidence>
<dbReference type="SUPFAM" id="SSF56059">
    <property type="entry name" value="Glutathione synthetase ATP-binding domain-like"/>
    <property type="match status" value="1"/>
</dbReference>
<evidence type="ECO:0000256" key="5">
    <source>
        <dbReference type="PROSITE-ProRule" id="PRU00409"/>
    </source>
</evidence>
<dbReference type="GO" id="GO:0008732">
    <property type="term" value="F:L-allo-threonine aldolase activity"/>
    <property type="evidence" value="ECO:0007669"/>
    <property type="project" value="TreeGrafter"/>
</dbReference>
<dbReference type="GO" id="GO:0006545">
    <property type="term" value="P:glycine biosynthetic process"/>
    <property type="evidence" value="ECO:0007669"/>
    <property type="project" value="TreeGrafter"/>
</dbReference>
<comment type="caution">
    <text evidence="7">The sequence shown here is derived from an EMBL/GenBank/DDBJ whole genome shotgun (WGS) entry which is preliminary data.</text>
</comment>
<reference evidence="7" key="1">
    <citation type="submission" date="2021-02" db="EMBL/GenBank/DDBJ databases">
        <authorList>
            <person name="Nowell W R."/>
        </authorList>
    </citation>
    <scope>NUCLEOTIDE SEQUENCE</scope>
</reference>
<dbReference type="InterPro" id="IPR011761">
    <property type="entry name" value="ATP-grasp"/>
</dbReference>
<protein>
    <recommendedName>
        <fullName evidence="6">ATP-grasp domain-containing protein</fullName>
    </recommendedName>
</protein>
<keyword evidence="5" id="KW-0547">Nucleotide-binding</keyword>
<dbReference type="Gene3D" id="3.30.1490.20">
    <property type="entry name" value="ATP-grasp fold, A domain"/>
    <property type="match status" value="1"/>
</dbReference>
<dbReference type="SUPFAM" id="SSF53383">
    <property type="entry name" value="PLP-dependent transferases"/>
    <property type="match status" value="1"/>
</dbReference>
<dbReference type="InterPro" id="IPR015421">
    <property type="entry name" value="PyrdxlP-dep_Trfase_major"/>
</dbReference>
<dbReference type="Proteomes" id="UP000663877">
    <property type="component" value="Unassembled WGS sequence"/>
</dbReference>
<dbReference type="Pfam" id="PF01212">
    <property type="entry name" value="Beta_elim_lyase"/>
    <property type="match status" value="1"/>
</dbReference>
<dbReference type="GO" id="GO:0046872">
    <property type="term" value="F:metal ion binding"/>
    <property type="evidence" value="ECO:0007669"/>
    <property type="project" value="InterPro"/>
</dbReference>
<keyword evidence="4" id="KW-0456">Lyase</keyword>
<dbReference type="InterPro" id="IPR001597">
    <property type="entry name" value="ArAA_b-elim_lyase/Thr_aldolase"/>
</dbReference>
<dbReference type="PANTHER" id="PTHR48097:SF9">
    <property type="entry name" value="L-THREONINE ALDOLASE"/>
    <property type="match status" value="1"/>
</dbReference>
<proteinExistence type="inferred from homology"/>
<dbReference type="EMBL" id="CAJNOI010003506">
    <property type="protein sequence ID" value="CAF1520739.1"/>
    <property type="molecule type" value="Genomic_DNA"/>
</dbReference>
<dbReference type="OrthoDB" id="10261951at2759"/>
<organism evidence="7 10">
    <name type="scientific">Adineta steineri</name>
    <dbReference type="NCBI Taxonomy" id="433720"/>
    <lineage>
        <taxon>Eukaryota</taxon>
        <taxon>Metazoa</taxon>
        <taxon>Spiralia</taxon>
        <taxon>Gnathifera</taxon>
        <taxon>Rotifera</taxon>
        <taxon>Eurotatoria</taxon>
        <taxon>Bdelloidea</taxon>
        <taxon>Adinetida</taxon>
        <taxon>Adinetidae</taxon>
        <taxon>Adineta</taxon>
    </lineage>
</organism>
<evidence type="ECO:0000256" key="1">
    <source>
        <dbReference type="ARBA" id="ARBA00001933"/>
    </source>
</evidence>
<comment type="similarity">
    <text evidence="2">Belongs to the threonine aldolase family.</text>
</comment>
<evidence type="ECO:0000259" key="6">
    <source>
        <dbReference type="PROSITE" id="PS50975"/>
    </source>
</evidence>
<gene>
    <name evidence="7" type="ORF">BJG266_LOCUS44269</name>
    <name evidence="8" type="ORF">QVE165_LOCUS61225</name>
</gene>
<evidence type="ECO:0000313" key="8">
    <source>
        <dbReference type="EMBL" id="CAF1650198.1"/>
    </source>
</evidence>
<keyword evidence="9" id="KW-1185">Reference proteome</keyword>
<dbReference type="InterPro" id="IPR015422">
    <property type="entry name" value="PyrdxlP-dep_Trfase_small"/>
</dbReference>